<name>A0A158F7Q0_9BURK</name>
<organism evidence="3 4">
    <name type="scientific">Caballeronia terrestris</name>
    <dbReference type="NCBI Taxonomy" id="1226301"/>
    <lineage>
        <taxon>Bacteria</taxon>
        <taxon>Pseudomonadati</taxon>
        <taxon>Pseudomonadota</taxon>
        <taxon>Betaproteobacteria</taxon>
        <taxon>Burkholderiales</taxon>
        <taxon>Burkholderiaceae</taxon>
        <taxon>Caballeronia</taxon>
    </lineage>
</organism>
<evidence type="ECO:0000256" key="1">
    <source>
        <dbReference type="SAM" id="Coils"/>
    </source>
</evidence>
<gene>
    <name evidence="3" type="ORF">AWB67_00373</name>
</gene>
<accession>A0A158F7Q0</accession>
<keyword evidence="4" id="KW-1185">Reference proteome</keyword>
<dbReference type="OrthoDB" id="9816564at2"/>
<comment type="caution">
    <text evidence="3">The sequence shown here is derived from an EMBL/GenBank/DDBJ whole genome shotgun (WGS) entry which is preliminary data.</text>
</comment>
<evidence type="ECO:0000313" key="4">
    <source>
        <dbReference type="Proteomes" id="UP000054925"/>
    </source>
</evidence>
<dbReference type="Gene3D" id="3.90.550.10">
    <property type="entry name" value="Spore Coat Polysaccharide Biosynthesis Protein SpsA, Chain A"/>
    <property type="match status" value="2"/>
</dbReference>
<evidence type="ECO:0000313" key="3">
    <source>
        <dbReference type="EMBL" id="SAL15787.1"/>
    </source>
</evidence>
<dbReference type="CDD" id="cd04186">
    <property type="entry name" value="GT_2_like_c"/>
    <property type="match status" value="1"/>
</dbReference>
<feature type="domain" description="Glycosyltransferase 2-like" evidence="2">
    <location>
        <begin position="431"/>
        <end position="609"/>
    </location>
</feature>
<dbReference type="CDD" id="cd04184">
    <property type="entry name" value="GT2_RfbC_Mx_like"/>
    <property type="match status" value="1"/>
</dbReference>
<evidence type="ECO:0000259" key="2">
    <source>
        <dbReference type="Pfam" id="PF00535"/>
    </source>
</evidence>
<sequence length="710" mass="79016">MRLDDLDPSAPDLQEALENARQRIAVLENQLADARQHAELAAALQRKASQLQLDVDALKGSTSWRITAPLRLAIQCARMAPRVAHTIRRQAEVRGGLASALGYYWTIVKREGPRGIFGRLERLNSGMGFADGPPSDERYHAWIERFDSFDDAKRAKVRSLIAALPDKPLISIVVPTYNSDEKLLREMIGSVRAQLYEQWELCIADDASPNPEVARVLAEAAAADPRIRYTVRPVNGHISAASNSALELAQGKFVALLDHDDILPEHALFMVAQYANRFPAGRLFYSDEDKFTVDSVRTAPYFKPDWNPHLVLSQNFFSHLGVYETALVRQAGGFRKGLEGSQDHDLTLRCIEIAGHGSVVHIPHVLYHWRIMPGSTAQSGSEKPYAHTARIRAIEDHLQRSGIEASVEEPFGEAGQLRVRYAVPTPAPRVSIIIPTRDGVALLRQCIDSVLGKTQYPDYEILIVDNGSVKQETLDYFGELAANSKIRVLRDDSPFNFSALNNRAASQATGEFLCLLNNDIEVITPDWLGEMVSLAAQPGAGAVGARLWYPDDTLQHGGVLLGLGGVAGHMHHQLRRWQLGYFGRAVVTQNLSAVTAACLVIRKSIYEEVGGLDEELAVAFNDVDFCLKVLKVGYRNVWTPHAELYHYESATRGSDMDADKYQRFVREVRWMEARWPDLIANDPAYNRNLTVKTDVSPFALSDPPRIGQFE</sequence>
<feature type="domain" description="Glycosyltransferase 2-like" evidence="2">
    <location>
        <begin position="171"/>
        <end position="280"/>
    </location>
</feature>
<protein>
    <submittedName>
        <fullName evidence="3">Glycosyl transferase family protein</fullName>
    </submittedName>
</protein>
<keyword evidence="1" id="KW-0175">Coiled coil</keyword>
<dbReference type="PANTHER" id="PTHR43179:SF7">
    <property type="entry name" value="RHAMNOSYLTRANSFERASE WBBL"/>
    <property type="match status" value="1"/>
</dbReference>
<keyword evidence="3" id="KW-0808">Transferase</keyword>
<proteinExistence type="predicted"/>
<dbReference type="EMBL" id="FCOL02000002">
    <property type="protein sequence ID" value="SAL15787.1"/>
    <property type="molecule type" value="Genomic_DNA"/>
</dbReference>
<dbReference type="Proteomes" id="UP000054925">
    <property type="component" value="Unassembled WGS sequence"/>
</dbReference>
<feature type="coiled-coil region" evidence="1">
    <location>
        <begin position="10"/>
        <end position="61"/>
    </location>
</feature>
<dbReference type="AlphaFoldDB" id="A0A158F7Q0"/>
<dbReference type="SUPFAM" id="SSF53448">
    <property type="entry name" value="Nucleotide-diphospho-sugar transferases"/>
    <property type="match status" value="2"/>
</dbReference>
<dbReference type="GO" id="GO:0016740">
    <property type="term" value="F:transferase activity"/>
    <property type="evidence" value="ECO:0007669"/>
    <property type="project" value="UniProtKB-KW"/>
</dbReference>
<dbReference type="Pfam" id="PF00535">
    <property type="entry name" value="Glycos_transf_2"/>
    <property type="match status" value="2"/>
</dbReference>
<dbReference type="InterPro" id="IPR029044">
    <property type="entry name" value="Nucleotide-diphossugar_trans"/>
</dbReference>
<reference evidence="3" key="1">
    <citation type="submission" date="2016-01" db="EMBL/GenBank/DDBJ databases">
        <authorList>
            <person name="Peeters C."/>
        </authorList>
    </citation>
    <scope>NUCLEOTIDE SEQUENCE [LARGE SCALE GENOMIC DNA]</scope>
    <source>
        <strain evidence="3">LMG 22937</strain>
    </source>
</reference>
<dbReference type="PANTHER" id="PTHR43179">
    <property type="entry name" value="RHAMNOSYLTRANSFERASE WBBL"/>
    <property type="match status" value="1"/>
</dbReference>
<dbReference type="InterPro" id="IPR001173">
    <property type="entry name" value="Glyco_trans_2-like"/>
</dbReference>